<sequence length="197" mass="21684">MSEQDATDPDATYRPIAPRVPVLGLDELDDVQRRLVGAISDEFTTVPNLVLTLVRHPELYEAWLPMASKLLLDSAFDRRERELLILRSAVVVGSHYEWGQHVALTHDLFDADDLARILEGPGAAGWSAREAALLRAVDELRAHAGISEPTWAALAAELDEGQLIELPMLIGQYQMIAFMVNTLGVQPEAGSVPLPDR</sequence>
<dbReference type="Pfam" id="PF02627">
    <property type="entry name" value="CMD"/>
    <property type="match status" value="1"/>
</dbReference>
<proteinExistence type="predicted"/>
<reference evidence="2" key="1">
    <citation type="submission" date="2020-05" db="EMBL/GenBank/DDBJ databases">
        <authorList>
            <person name="Chiriac C."/>
            <person name="Salcher M."/>
            <person name="Ghai R."/>
            <person name="Kavagutti S V."/>
        </authorList>
    </citation>
    <scope>NUCLEOTIDE SEQUENCE</scope>
</reference>
<dbReference type="InterPro" id="IPR003779">
    <property type="entry name" value="CMD-like"/>
</dbReference>
<evidence type="ECO:0000259" key="1">
    <source>
        <dbReference type="Pfam" id="PF02627"/>
    </source>
</evidence>
<gene>
    <name evidence="2" type="ORF">UFOPK3139_01867</name>
</gene>
<feature type="domain" description="Carboxymuconolactone decarboxylase-like" evidence="1">
    <location>
        <begin position="57"/>
        <end position="139"/>
    </location>
</feature>
<dbReference type="EMBL" id="CAFABA010000080">
    <property type="protein sequence ID" value="CAB4833717.1"/>
    <property type="molecule type" value="Genomic_DNA"/>
</dbReference>
<organism evidence="2">
    <name type="scientific">freshwater metagenome</name>
    <dbReference type="NCBI Taxonomy" id="449393"/>
    <lineage>
        <taxon>unclassified sequences</taxon>
        <taxon>metagenomes</taxon>
        <taxon>ecological metagenomes</taxon>
    </lineage>
</organism>
<name>A0A6J7ALQ2_9ZZZZ</name>
<accession>A0A6J7ALQ2</accession>
<dbReference type="InterPro" id="IPR029032">
    <property type="entry name" value="AhpD-like"/>
</dbReference>
<dbReference type="SUPFAM" id="SSF69118">
    <property type="entry name" value="AhpD-like"/>
    <property type="match status" value="1"/>
</dbReference>
<dbReference type="PANTHER" id="PTHR34846">
    <property type="entry name" value="4-CARBOXYMUCONOLACTONE DECARBOXYLASE FAMILY PROTEIN (AFU_ORTHOLOGUE AFUA_6G11590)"/>
    <property type="match status" value="1"/>
</dbReference>
<evidence type="ECO:0000313" key="2">
    <source>
        <dbReference type="EMBL" id="CAB4833717.1"/>
    </source>
</evidence>
<protein>
    <submittedName>
        <fullName evidence="2">Unannotated protein</fullName>
    </submittedName>
</protein>
<dbReference type="GO" id="GO:0051920">
    <property type="term" value="F:peroxiredoxin activity"/>
    <property type="evidence" value="ECO:0007669"/>
    <property type="project" value="InterPro"/>
</dbReference>
<dbReference type="AlphaFoldDB" id="A0A6J7ALQ2"/>
<dbReference type="Gene3D" id="1.20.1290.10">
    <property type="entry name" value="AhpD-like"/>
    <property type="match status" value="1"/>
</dbReference>
<dbReference type="PANTHER" id="PTHR34846:SF5">
    <property type="entry name" value="CARBOXYMUCONOLACTONE DECARBOXYLASE-LIKE DOMAIN-CONTAINING PROTEIN"/>
    <property type="match status" value="1"/>
</dbReference>